<keyword evidence="1" id="KW-0812">Transmembrane</keyword>
<name>A0A069CTK0_WEIOS</name>
<gene>
    <name evidence="2" type="ORF">WOSG25_050410</name>
</gene>
<keyword evidence="1" id="KW-1133">Transmembrane helix</keyword>
<dbReference type="Proteomes" id="UP000030643">
    <property type="component" value="Unassembled WGS sequence"/>
</dbReference>
<feature type="transmembrane region" description="Helical" evidence="1">
    <location>
        <begin position="30"/>
        <end position="50"/>
    </location>
</feature>
<organism evidence="2 3">
    <name type="scientific">Weissella oryzae (strain DSM 25784 / JCM 18191 / LMG 30913 / SG25)</name>
    <dbReference type="NCBI Taxonomy" id="1329250"/>
    <lineage>
        <taxon>Bacteria</taxon>
        <taxon>Bacillati</taxon>
        <taxon>Bacillota</taxon>
        <taxon>Bacilli</taxon>
        <taxon>Lactobacillales</taxon>
        <taxon>Lactobacillaceae</taxon>
        <taxon>Weissella</taxon>
    </lineage>
</organism>
<evidence type="ECO:0000256" key="1">
    <source>
        <dbReference type="SAM" id="Phobius"/>
    </source>
</evidence>
<dbReference type="EMBL" id="DF820488">
    <property type="protein sequence ID" value="GAK30769.1"/>
    <property type="molecule type" value="Genomic_DNA"/>
</dbReference>
<accession>A0A069CTK0</accession>
<reference evidence="3" key="1">
    <citation type="journal article" date="2014" name="Genome Announc.">
        <title>Draft genome sequence of Weissella oryzae SG25T, isolated from fermented rice grains.</title>
        <authorList>
            <person name="Tanizawa Y."/>
            <person name="Fujisawa T."/>
            <person name="Mochizuki T."/>
            <person name="Kaminuma E."/>
            <person name="Suzuki Y."/>
            <person name="Nakamura Y."/>
            <person name="Tohno M."/>
        </authorList>
    </citation>
    <scope>NUCLEOTIDE SEQUENCE [LARGE SCALE GENOMIC DNA]</scope>
    <source>
        <strain evidence="3">DSM 25784 / JCM 18191 / LMG 30913 / SG25</strain>
    </source>
</reference>
<dbReference type="AlphaFoldDB" id="A0A069CTK0"/>
<evidence type="ECO:0000313" key="3">
    <source>
        <dbReference type="Proteomes" id="UP000030643"/>
    </source>
</evidence>
<evidence type="ECO:0000313" key="2">
    <source>
        <dbReference type="EMBL" id="GAK30769.1"/>
    </source>
</evidence>
<sequence>MLLSIMTVLLLLNLVIFLFSKDVDLIDFMKIVAFFGFFLIVLVGFVCLLLSSLE</sequence>
<keyword evidence="3" id="KW-1185">Reference proteome</keyword>
<proteinExistence type="predicted"/>
<protein>
    <submittedName>
        <fullName evidence="2">Uncharacterized protein</fullName>
    </submittedName>
</protein>
<keyword evidence="1" id="KW-0472">Membrane</keyword>
<dbReference type="STRING" id="1329250.WOSG25_050410"/>